<evidence type="ECO:0000256" key="13">
    <source>
        <dbReference type="RuleBase" id="RU000679"/>
    </source>
</evidence>
<keyword evidence="9" id="KW-0472">Membrane</keyword>
<evidence type="ECO:0000256" key="7">
    <source>
        <dbReference type="ARBA" id="ARBA00023053"/>
    </source>
</evidence>
<dbReference type="PANTHER" id="PTHR11690:SF282">
    <property type="entry name" value="DEGENERIN-LIKE PROTEIN ASIC-1"/>
    <property type="match status" value="1"/>
</dbReference>
<feature type="region of interest" description="Disordered" evidence="14">
    <location>
        <begin position="665"/>
        <end position="689"/>
    </location>
</feature>
<evidence type="ECO:0000256" key="8">
    <source>
        <dbReference type="ARBA" id="ARBA00023065"/>
    </source>
</evidence>
<evidence type="ECO:0000256" key="10">
    <source>
        <dbReference type="ARBA" id="ARBA00023180"/>
    </source>
</evidence>
<evidence type="ECO:0000256" key="1">
    <source>
        <dbReference type="ARBA" id="ARBA00004141"/>
    </source>
</evidence>
<evidence type="ECO:0000256" key="14">
    <source>
        <dbReference type="SAM" id="MobiDB-lite"/>
    </source>
</evidence>
<proteinExistence type="inferred from homology"/>
<dbReference type="InterPro" id="IPR020903">
    <property type="entry name" value="ENaC_CS"/>
</dbReference>
<evidence type="ECO:0000256" key="5">
    <source>
        <dbReference type="ARBA" id="ARBA00022692"/>
    </source>
</evidence>
<dbReference type="Pfam" id="PF00858">
    <property type="entry name" value="ASC"/>
    <property type="match status" value="1"/>
</dbReference>
<evidence type="ECO:0000313" key="16">
    <source>
        <dbReference type="Proteomes" id="UP001328107"/>
    </source>
</evidence>
<feature type="compositionally biased region" description="Basic residues" evidence="14">
    <location>
        <begin position="680"/>
        <end position="689"/>
    </location>
</feature>
<keyword evidence="10" id="KW-0325">Glycoprotein</keyword>
<protein>
    <recommendedName>
        <fullName evidence="17">Ion channel</fullName>
    </recommendedName>
</protein>
<keyword evidence="6" id="KW-1133">Transmembrane helix</keyword>
<dbReference type="FunFam" id="1.10.287.770:FF:000001">
    <property type="entry name" value="Acid-sensing ion channel subunit 1"/>
    <property type="match status" value="1"/>
</dbReference>
<gene>
    <name evidence="15" type="ORF">PMAYCL1PPCAC_23749</name>
</gene>
<dbReference type="EMBL" id="BTRK01000005">
    <property type="protein sequence ID" value="GMR53554.1"/>
    <property type="molecule type" value="Genomic_DNA"/>
</dbReference>
<sequence length="689" mass="77043">ICSLSTYSGEIFNCYPSYEWNSIPCEDCQVTGFCSPSSNSTFASACYCREDSCLTSMDEMMVTVQSSSLAIRDGGRMVCTKWTGECHPREEWILSSCGRCDWRGECIPTLHPHEQCICRDSKCYSASSSRVLRKGSMRVSRESRKTLEKSMSRYEALMAVYSHCRCGSVDCHGLMEKSAPPESEVCLCFYNKNTASLWPCYQPEKWKGRRCNACSTMGNCPFSSSLEGEHSCLCVDEIKMCVRYEGMESGSNWTTTAQLVNFWDISPTTTQSPFHRKKEKADRAFGYKGVSDPIALKAKAVENVIFSVQGLENSEKEALGYSKKEFITKCSFNGRECTIDKDFSIHLDPVYGNCYTFGRNDSEKKDEMTSERAGPQYGLRFQVFVNVSDYLPTTEAAGVRLTVHSSDEQPFPDTLGFSAPTGFVSSFGIRLKQMTRLPAPYGECTPHGKDQNFIYPDKNYSTEACQRGCLQRYLIELCGCGDPRYPALHLTPNCPVDDPHKRNCLANGIKSAIYNMTKDGCSCPQPCRQKVYSVSYSASRWPTLSSMVQSADCPTGLAPHLCLEYFREQGALIEVFFEQLNYEALVETEAYGITNLLSDFGGQLGLWMGVSVITISEVAILLLDILTSILCCGKSTARKLSSRQRSLRGSARNSEYLLNRSSVHDNHVHSHPSNEGKRTPVGHHHPFIH</sequence>
<accession>A0AAN5CZI8</accession>
<dbReference type="PROSITE" id="PS01206">
    <property type="entry name" value="ASC"/>
    <property type="match status" value="1"/>
</dbReference>
<evidence type="ECO:0008006" key="17">
    <source>
        <dbReference type="Google" id="ProtNLM"/>
    </source>
</evidence>
<keyword evidence="5 13" id="KW-0812">Transmembrane</keyword>
<keyword evidence="8 13" id="KW-0406">Ion transport</keyword>
<dbReference type="Gene3D" id="1.10.287.770">
    <property type="entry name" value="YojJ-like"/>
    <property type="match status" value="1"/>
</dbReference>
<reference evidence="16" key="1">
    <citation type="submission" date="2022-10" db="EMBL/GenBank/DDBJ databases">
        <title>Genome assembly of Pristionchus species.</title>
        <authorList>
            <person name="Yoshida K."/>
            <person name="Sommer R.J."/>
        </authorList>
    </citation>
    <scope>NUCLEOTIDE SEQUENCE [LARGE SCALE GENOMIC DNA]</scope>
    <source>
        <strain evidence="16">RS5460</strain>
    </source>
</reference>
<evidence type="ECO:0000256" key="3">
    <source>
        <dbReference type="ARBA" id="ARBA00022448"/>
    </source>
</evidence>
<dbReference type="Gene3D" id="2.60.470.10">
    <property type="entry name" value="Acid-sensing ion channels like domains"/>
    <property type="match status" value="1"/>
</dbReference>
<keyword evidence="4 13" id="KW-0894">Sodium channel</keyword>
<evidence type="ECO:0000256" key="11">
    <source>
        <dbReference type="ARBA" id="ARBA00023201"/>
    </source>
</evidence>
<keyword evidence="16" id="KW-1185">Reference proteome</keyword>
<feature type="compositionally biased region" description="Basic and acidic residues" evidence="14">
    <location>
        <begin position="665"/>
        <end position="678"/>
    </location>
</feature>
<keyword evidence="7" id="KW-0915">Sodium</keyword>
<dbReference type="InterPro" id="IPR001873">
    <property type="entry name" value="ENaC"/>
</dbReference>
<dbReference type="PRINTS" id="PR01078">
    <property type="entry name" value="AMINACHANNEL"/>
</dbReference>
<organism evidence="15 16">
    <name type="scientific">Pristionchus mayeri</name>
    <dbReference type="NCBI Taxonomy" id="1317129"/>
    <lineage>
        <taxon>Eukaryota</taxon>
        <taxon>Metazoa</taxon>
        <taxon>Ecdysozoa</taxon>
        <taxon>Nematoda</taxon>
        <taxon>Chromadorea</taxon>
        <taxon>Rhabditida</taxon>
        <taxon>Rhabditina</taxon>
        <taxon>Diplogasteromorpha</taxon>
        <taxon>Diplogasteroidea</taxon>
        <taxon>Neodiplogasteridae</taxon>
        <taxon>Pristionchus</taxon>
    </lineage>
</organism>
<evidence type="ECO:0000256" key="12">
    <source>
        <dbReference type="ARBA" id="ARBA00023303"/>
    </source>
</evidence>
<keyword evidence="3 13" id="KW-0813">Transport</keyword>
<comment type="caution">
    <text evidence="15">The sequence shown here is derived from an EMBL/GenBank/DDBJ whole genome shotgun (WGS) entry which is preliminary data.</text>
</comment>
<keyword evidence="11 13" id="KW-0739">Sodium transport</keyword>
<feature type="non-terminal residue" evidence="15">
    <location>
        <position position="1"/>
    </location>
</feature>
<comment type="subcellular location">
    <subcellularLocation>
        <location evidence="1">Membrane</location>
        <topology evidence="1">Multi-pass membrane protein</topology>
    </subcellularLocation>
</comment>
<evidence type="ECO:0000313" key="15">
    <source>
        <dbReference type="EMBL" id="GMR53554.1"/>
    </source>
</evidence>
<comment type="similarity">
    <text evidence="2 13">Belongs to the amiloride-sensitive sodium channel (TC 1.A.6) family.</text>
</comment>
<evidence type="ECO:0000256" key="6">
    <source>
        <dbReference type="ARBA" id="ARBA00022989"/>
    </source>
</evidence>
<dbReference type="GO" id="GO:0005886">
    <property type="term" value="C:plasma membrane"/>
    <property type="evidence" value="ECO:0007669"/>
    <property type="project" value="TreeGrafter"/>
</dbReference>
<evidence type="ECO:0000256" key="9">
    <source>
        <dbReference type="ARBA" id="ARBA00023136"/>
    </source>
</evidence>
<dbReference type="PANTHER" id="PTHR11690">
    <property type="entry name" value="AMILORIDE-SENSITIVE SODIUM CHANNEL-RELATED"/>
    <property type="match status" value="1"/>
</dbReference>
<keyword evidence="12 13" id="KW-0407">Ion channel</keyword>
<dbReference type="GO" id="GO:0015280">
    <property type="term" value="F:ligand-gated sodium channel activity"/>
    <property type="evidence" value="ECO:0007669"/>
    <property type="project" value="TreeGrafter"/>
</dbReference>
<dbReference type="Proteomes" id="UP001328107">
    <property type="component" value="Unassembled WGS sequence"/>
</dbReference>
<evidence type="ECO:0000256" key="4">
    <source>
        <dbReference type="ARBA" id="ARBA00022461"/>
    </source>
</evidence>
<evidence type="ECO:0000256" key="2">
    <source>
        <dbReference type="ARBA" id="ARBA00007193"/>
    </source>
</evidence>
<dbReference type="AlphaFoldDB" id="A0AAN5CZI8"/>
<name>A0AAN5CZI8_9BILA</name>